<evidence type="ECO:0000256" key="4">
    <source>
        <dbReference type="ARBA" id="ARBA00023002"/>
    </source>
</evidence>
<feature type="binding site" evidence="6">
    <location>
        <position position="73"/>
    </location>
    <ligand>
        <name>Fe cation</name>
        <dbReference type="ChEBI" id="CHEBI:24875"/>
        <note>catalytic</note>
    </ligand>
</feature>
<keyword evidence="5 6" id="KW-0408">Iron</keyword>
<reference evidence="7 8" key="1">
    <citation type="submission" date="2019-03" db="EMBL/GenBank/DDBJ databases">
        <title>Genomic Encyclopedia of Archaeal and Bacterial Type Strains, Phase II (KMG-II): from individual species to whole genera.</title>
        <authorList>
            <person name="Goeker M."/>
        </authorList>
    </citation>
    <scope>NUCLEOTIDE SEQUENCE [LARGE SCALE GENOMIC DNA]</scope>
    <source>
        <strain evidence="7 8">DSM 45499</strain>
    </source>
</reference>
<gene>
    <name evidence="7" type="ORF">CLV71_101532</name>
</gene>
<dbReference type="Gene3D" id="2.60.120.10">
    <property type="entry name" value="Jelly Rolls"/>
    <property type="match status" value="1"/>
</dbReference>
<feature type="binding site" evidence="6">
    <location>
        <position position="120"/>
    </location>
    <ligand>
        <name>Fe cation</name>
        <dbReference type="ChEBI" id="CHEBI:24875"/>
        <note>catalytic</note>
    </ligand>
</feature>
<feature type="binding site" evidence="6">
    <location>
        <position position="75"/>
    </location>
    <ligand>
        <name>Fe cation</name>
        <dbReference type="ChEBI" id="CHEBI:24875"/>
        <note>catalytic</note>
    </ligand>
</feature>
<dbReference type="InterPro" id="IPR010300">
    <property type="entry name" value="CDO_1"/>
</dbReference>
<evidence type="ECO:0000313" key="7">
    <source>
        <dbReference type="EMBL" id="TDV57659.1"/>
    </source>
</evidence>
<comment type="similarity">
    <text evidence="1">Belongs to the cysteine dioxygenase family.</text>
</comment>
<keyword evidence="2 6" id="KW-0479">Metal-binding</keyword>
<dbReference type="SUPFAM" id="SSF51182">
    <property type="entry name" value="RmlC-like cupins"/>
    <property type="match status" value="1"/>
</dbReference>
<name>A0A4R7W6K3_9PSEU</name>
<dbReference type="EMBL" id="SOCP01000001">
    <property type="protein sequence ID" value="TDV57659.1"/>
    <property type="molecule type" value="Genomic_DNA"/>
</dbReference>
<keyword evidence="3 7" id="KW-0223">Dioxygenase</keyword>
<dbReference type="PANTHER" id="PTHR12918:SF1">
    <property type="entry name" value="CYSTEINE DIOXYGENASE TYPE 1"/>
    <property type="match status" value="1"/>
</dbReference>
<evidence type="ECO:0000256" key="1">
    <source>
        <dbReference type="ARBA" id="ARBA00006622"/>
    </source>
</evidence>
<keyword evidence="8" id="KW-1185">Reference proteome</keyword>
<evidence type="ECO:0000256" key="3">
    <source>
        <dbReference type="ARBA" id="ARBA00022964"/>
    </source>
</evidence>
<keyword evidence="4" id="KW-0560">Oxidoreductase</keyword>
<sequence>MEFRRHPVVPTVPAGYSPTELRAMVRQTASSPEEWSTLVRFDLHERFYARLRRDDSVEVWLICWDIGQDTLLHDHGGSVGAFAVARGSLLEDYGAVHRTGLLTRRHAAGDAVGFGADYLHNMVNVGTEPTVSIHAYSPPLRSMNFYCWLPTGMHHLREIECDTPEPDVADLEAAAAVLREAAS</sequence>
<dbReference type="Proteomes" id="UP000294927">
    <property type="component" value="Unassembled WGS sequence"/>
</dbReference>
<evidence type="ECO:0000313" key="8">
    <source>
        <dbReference type="Proteomes" id="UP000294927"/>
    </source>
</evidence>
<evidence type="ECO:0000256" key="6">
    <source>
        <dbReference type="PIRSR" id="PIRSR610300-51"/>
    </source>
</evidence>
<evidence type="ECO:0000256" key="5">
    <source>
        <dbReference type="ARBA" id="ARBA00023004"/>
    </source>
</evidence>
<comment type="caution">
    <text evidence="7">The sequence shown here is derived from an EMBL/GenBank/DDBJ whole genome shotgun (WGS) entry which is preliminary data.</text>
</comment>
<dbReference type="GO" id="GO:0008198">
    <property type="term" value="F:ferrous iron binding"/>
    <property type="evidence" value="ECO:0007669"/>
    <property type="project" value="TreeGrafter"/>
</dbReference>
<dbReference type="AlphaFoldDB" id="A0A4R7W6K3"/>
<dbReference type="InterPro" id="IPR014710">
    <property type="entry name" value="RmlC-like_jellyroll"/>
</dbReference>
<dbReference type="GO" id="GO:0016702">
    <property type="term" value="F:oxidoreductase activity, acting on single donors with incorporation of molecular oxygen, incorporation of two atoms of oxygen"/>
    <property type="evidence" value="ECO:0007669"/>
    <property type="project" value="InterPro"/>
</dbReference>
<dbReference type="PANTHER" id="PTHR12918">
    <property type="entry name" value="CYSTEINE DIOXYGENASE"/>
    <property type="match status" value="1"/>
</dbReference>
<dbReference type="Pfam" id="PF05995">
    <property type="entry name" value="CDO_I"/>
    <property type="match status" value="1"/>
</dbReference>
<protein>
    <submittedName>
        <fullName evidence="7">Cysteine dioxygenase type I</fullName>
    </submittedName>
</protein>
<proteinExistence type="inferred from homology"/>
<dbReference type="InterPro" id="IPR011051">
    <property type="entry name" value="RmlC_Cupin_sf"/>
</dbReference>
<accession>A0A4R7W6K3</accession>
<dbReference type="CDD" id="cd10548">
    <property type="entry name" value="cupin_CDO"/>
    <property type="match status" value="1"/>
</dbReference>
<organism evidence="7 8">
    <name type="scientific">Actinophytocola oryzae</name>
    <dbReference type="NCBI Taxonomy" id="502181"/>
    <lineage>
        <taxon>Bacteria</taxon>
        <taxon>Bacillati</taxon>
        <taxon>Actinomycetota</taxon>
        <taxon>Actinomycetes</taxon>
        <taxon>Pseudonocardiales</taxon>
        <taxon>Pseudonocardiaceae</taxon>
    </lineage>
</organism>
<evidence type="ECO:0000256" key="2">
    <source>
        <dbReference type="ARBA" id="ARBA00022723"/>
    </source>
</evidence>